<dbReference type="AlphaFoldDB" id="A0A1T5BZC9"/>
<dbReference type="Proteomes" id="UP000190130">
    <property type="component" value="Unassembled WGS sequence"/>
</dbReference>
<evidence type="ECO:0000256" key="6">
    <source>
        <dbReference type="SAM" id="MobiDB-lite"/>
    </source>
</evidence>
<dbReference type="PRINTS" id="PR00723">
    <property type="entry name" value="SUBTILISIN"/>
</dbReference>
<gene>
    <name evidence="8" type="ORF">SAMN05660750_01170</name>
</gene>
<feature type="active site" description="Charge relay system" evidence="5">
    <location>
        <position position="248"/>
    </location>
</feature>
<feature type="active site" description="Charge relay system" evidence="5">
    <location>
        <position position="432"/>
    </location>
</feature>
<dbReference type="PROSITE" id="PS51892">
    <property type="entry name" value="SUBTILASE"/>
    <property type="match status" value="1"/>
</dbReference>
<reference evidence="8 9" key="1">
    <citation type="submission" date="2017-02" db="EMBL/GenBank/DDBJ databases">
        <authorList>
            <person name="Peterson S.W."/>
        </authorList>
    </citation>
    <scope>NUCLEOTIDE SEQUENCE [LARGE SCALE GENOMIC DNA]</scope>
    <source>
        <strain evidence="8 9">DSM 9653</strain>
    </source>
</reference>
<evidence type="ECO:0000259" key="7">
    <source>
        <dbReference type="Pfam" id="PF00082"/>
    </source>
</evidence>
<name>A0A1T5BZC9_9HYPH</name>
<proteinExistence type="inferred from homology"/>
<dbReference type="InterPro" id="IPR000209">
    <property type="entry name" value="Peptidase_S8/S53_dom"/>
</dbReference>
<feature type="region of interest" description="Disordered" evidence="6">
    <location>
        <begin position="41"/>
        <end position="74"/>
    </location>
</feature>
<evidence type="ECO:0000256" key="4">
    <source>
        <dbReference type="ARBA" id="ARBA00022825"/>
    </source>
</evidence>
<dbReference type="GO" id="GO:0006508">
    <property type="term" value="P:proteolysis"/>
    <property type="evidence" value="ECO:0007669"/>
    <property type="project" value="UniProtKB-KW"/>
</dbReference>
<feature type="active site" description="Charge relay system" evidence="5">
    <location>
        <position position="278"/>
    </location>
</feature>
<dbReference type="InterPro" id="IPR023827">
    <property type="entry name" value="Peptidase_S8_Asp-AS"/>
</dbReference>
<dbReference type="EMBL" id="FUYX01000002">
    <property type="protein sequence ID" value="SKB52496.1"/>
    <property type="molecule type" value="Genomic_DNA"/>
</dbReference>
<comment type="similarity">
    <text evidence="1 5">Belongs to the peptidase S8 family.</text>
</comment>
<evidence type="ECO:0000256" key="5">
    <source>
        <dbReference type="PROSITE-ProRule" id="PRU01240"/>
    </source>
</evidence>
<keyword evidence="3 5" id="KW-0378">Hydrolase</keyword>
<feature type="domain" description="Peptidase S8/S53" evidence="7">
    <location>
        <begin position="239"/>
        <end position="480"/>
    </location>
</feature>
<protein>
    <submittedName>
        <fullName evidence="8">Subtilase family protein</fullName>
    </submittedName>
</protein>
<dbReference type="PANTHER" id="PTHR43806:SF11">
    <property type="entry name" value="CEREVISIN-RELATED"/>
    <property type="match status" value="1"/>
</dbReference>
<dbReference type="InterPro" id="IPR050131">
    <property type="entry name" value="Peptidase_S8_subtilisin-like"/>
</dbReference>
<sequence>MLSSGSARSDSAMRRLVGAGLLACGLVLMPGFVVAQTPAATGAAGHDRRSVPATTPQQPSTGGSTNRSINVPPGLWMQPRQQRSIVPALDETRFVPDEVLFELAPDAEADVVLRRYGATLIARQRFELAGVTIIRAKLEAGRDLRAVLTQMGDDSSIAGAQPNFLFELQQGSALKPGGASGATDPATASSDAGDRQVPGLRLGEPTTAARSGTVVRRVLPPQYVVDKLRLGEARKFALGRGIRVGMIDSGVDMEHPEISGSVLAYLDAVDGQATPHAHGTAMATAIVAHGELQGVAPAARLIVARAFGGTQATTANGKSFQILTALEWVVQQRAKVVNLSFAGPQDRLLSKALSGAKERGVIAVAAAGNGGSRAAPLYPGADPSVIAVTATDADDRVFADANRGSYIAVAAPGVDVLTAEPAGRYAFTSGTSIAAAHVSGLVALLVEKQPELDANGARRVLSESAVDLGSKGRDPTYGAGRVDPAAALARVLPVATARP</sequence>
<evidence type="ECO:0000256" key="2">
    <source>
        <dbReference type="ARBA" id="ARBA00022670"/>
    </source>
</evidence>
<evidence type="ECO:0000313" key="9">
    <source>
        <dbReference type="Proteomes" id="UP000190130"/>
    </source>
</evidence>
<evidence type="ECO:0000256" key="3">
    <source>
        <dbReference type="ARBA" id="ARBA00022801"/>
    </source>
</evidence>
<evidence type="ECO:0000313" key="8">
    <source>
        <dbReference type="EMBL" id="SKB52496.1"/>
    </source>
</evidence>
<organism evidence="8 9">
    <name type="scientific">Bosea thiooxidans</name>
    <dbReference type="NCBI Taxonomy" id="53254"/>
    <lineage>
        <taxon>Bacteria</taxon>
        <taxon>Pseudomonadati</taxon>
        <taxon>Pseudomonadota</taxon>
        <taxon>Alphaproteobacteria</taxon>
        <taxon>Hyphomicrobiales</taxon>
        <taxon>Boseaceae</taxon>
        <taxon>Bosea</taxon>
    </lineage>
</organism>
<evidence type="ECO:0000256" key="1">
    <source>
        <dbReference type="ARBA" id="ARBA00011073"/>
    </source>
</evidence>
<dbReference type="InterPro" id="IPR015500">
    <property type="entry name" value="Peptidase_S8_subtilisin-rel"/>
</dbReference>
<dbReference type="Gene3D" id="3.40.50.200">
    <property type="entry name" value="Peptidase S8/S53 domain"/>
    <property type="match status" value="1"/>
</dbReference>
<dbReference type="CDD" id="cd05561">
    <property type="entry name" value="Peptidases_S8_4"/>
    <property type="match status" value="1"/>
</dbReference>
<feature type="region of interest" description="Disordered" evidence="6">
    <location>
        <begin position="175"/>
        <end position="206"/>
    </location>
</feature>
<dbReference type="Pfam" id="PF00082">
    <property type="entry name" value="Peptidase_S8"/>
    <property type="match status" value="1"/>
</dbReference>
<dbReference type="SUPFAM" id="SSF52743">
    <property type="entry name" value="Subtilisin-like"/>
    <property type="match status" value="1"/>
</dbReference>
<keyword evidence="4 5" id="KW-0720">Serine protease</keyword>
<keyword evidence="2 5" id="KW-0645">Protease</keyword>
<dbReference type="PANTHER" id="PTHR43806">
    <property type="entry name" value="PEPTIDASE S8"/>
    <property type="match status" value="1"/>
</dbReference>
<dbReference type="GO" id="GO:0004252">
    <property type="term" value="F:serine-type endopeptidase activity"/>
    <property type="evidence" value="ECO:0007669"/>
    <property type="project" value="UniProtKB-UniRule"/>
</dbReference>
<accession>A0A1T5BZC9</accession>
<feature type="compositionally biased region" description="Polar residues" evidence="6">
    <location>
        <begin position="52"/>
        <end position="69"/>
    </location>
</feature>
<dbReference type="PROSITE" id="PS00136">
    <property type="entry name" value="SUBTILASE_ASP"/>
    <property type="match status" value="1"/>
</dbReference>
<dbReference type="InterPro" id="IPR036852">
    <property type="entry name" value="Peptidase_S8/S53_dom_sf"/>
</dbReference>